<proteinExistence type="predicted"/>
<dbReference type="AlphaFoldDB" id="A0A151WZU6"/>
<keyword evidence="2" id="KW-1185">Reference proteome</keyword>
<evidence type="ECO:0000313" key="1">
    <source>
        <dbReference type="EMBL" id="KYQ53431.1"/>
    </source>
</evidence>
<dbReference type="STRING" id="64791.A0A151WZU6"/>
<reference evidence="1 2" key="1">
    <citation type="submission" date="2015-09" db="EMBL/GenBank/DDBJ databases">
        <title>Trachymyrmex zeteki WGS genome.</title>
        <authorList>
            <person name="Nygaard S."/>
            <person name="Hu H."/>
            <person name="Boomsma J."/>
            <person name="Zhang G."/>
        </authorList>
    </citation>
    <scope>NUCLEOTIDE SEQUENCE [LARGE SCALE GENOMIC DNA]</scope>
    <source>
        <strain evidence="1">Tzet28-1</strain>
        <tissue evidence="1">Whole body</tissue>
    </source>
</reference>
<evidence type="ECO:0000313" key="2">
    <source>
        <dbReference type="Proteomes" id="UP000075809"/>
    </source>
</evidence>
<dbReference type="EMBL" id="KQ982629">
    <property type="protein sequence ID" value="KYQ53431.1"/>
    <property type="molecule type" value="Genomic_DNA"/>
</dbReference>
<sequence>MTSVIIQSDIEVLSYLEDKSKELDILNLYPHVKQIFFKYDTLLPLAPVERLFICEQQISIPRTFVLERMYDCTQWRNYADPHPPSTSLSTFPSSEHPLGVSVSLLYRHPVRVVDARWVRRPAYLTALRARAYHAAQLSAKETGWQKKKSHRRCVTFHSGTFGQLKEMKITKRLSQSVGTKCLRTMRELCGFLFHDADPLTGRKRERRGGIIAAILHA</sequence>
<accession>A0A151WZU6</accession>
<dbReference type="Proteomes" id="UP000075809">
    <property type="component" value="Unassembled WGS sequence"/>
</dbReference>
<name>A0A151WZU6_9HYME</name>
<organism evidence="1 2">
    <name type="scientific">Mycetomoellerius zeteki</name>
    <dbReference type="NCBI Taxonomy" id="64791"/>
    <lineage>
        <taxon>Eukaryota</taxon>
        <taxon>Metazoa</taxon>
        <taxon>Ecdysozoa</taxon>
        <taxon>Arthropoda</taxon>
        <taxon>Hexapoda</taxon>
        <taxon>Insecta</taxon>
        <taxon>Pterygota</taxon>
        <taxon>Neoptera</taxon>
        <taxon>Endopterygota</taxon>
        <taxon>Hymenoptera</taxon>
        <taxon>Apocrita</taxon>
        <taxon>Aculeata</taxon>
        <taxon>Formicoidea</taxon>
        <taxon>Formicidae</taxon>
        <taxon>Myrmicinae</taxon>
        <taxon>Mycetomoellerius</taxon>
    </lineage>
</organism>
<gene>
    <name evidence="1" type="ORF">ALC60_07441</name>
</gene>
<protein>
    <submittedName>
        <fullName evidence="1">Uncharacterized protein</fullName>
    </submittedName>
</protein>